<comment type="similarity">
    <text evidence="3">Belongs to the peptidase M13 family.</text>
</comment>
<keyword evidence="4" id="KW-0645">Protease</keyword>
<dbReference type="InterPro" id="IPR008753">
    <property type="entry name" value="Peptidase_M13_N"/>
</dbReference>
<dbReference type="Pfam" id="PF05649">
    <property type="entry name" value="Peptidase_M13_N"/>
    <property type="match status" value="1"/>
</dbReference>
<evidence type="ECO:0000259" key="11">
    <source>
        <dbReference type="Pfam" id="PF05649"/>
    </source>
</evidence>
<feature type="domain" description="Peptidase M13 C-terminal" evidence="10">
    <location>
        <begin position="465"/>
        <end position="625"/>
    </location>
</feature>
<dbReference type="SUPFAM" id="SSF55486">
    <property type="entry name" value="Metalloproteases ('zincins'), catalytic domain"/>
    <property type="match status" value="1"/>
</dbReference>
<gene>
    <name evidence="12" type="primary">AUGUSTUS-3.0.2_06174</name>
    <name evidence="12" type="ORF">TcasGA2_TC006174</name>
</gene>
<sequence length="633" mass="73385">MLAKSLLVFATLVLIIDVRNASKLPLFPKTRNYSDESISPCSNFYAYACNTWTKQAKKPTFEPVWNPWMAVNHKIKRRLSQILTRHDSFLTQPQFFYRSCLNTKDHLNELKTFIDNLGGWSLIANKRDDNEWFQQLAVVTRILGIHPILKIHVDLDYKDPKSYAIYVEPGNLIFPEYILTGFEYKTELEAYEKWIYETVNHLSGGKKRINKDQIREIIKFEMYLATARNNDARNERTTVEKLSQKFSIDWIKFLDYIFGSFSIIAPNTTVIVKNYNYLKKLFLLVSQVGNRVARNYLMWSVIKDLSRDTDRYLRNLNFLIDQAILGVQEDLSREFECLDKVIAHFSPLLVPKYLKLFVNPRIFPDVKSMVESIKSEFVQILLQCDWLSNEGKSVLVEKIKNIKLHLGYPSWNFHALKRHYGKVKMTDNHFINTLALKQFKTSHSLARLAEQKPQTLWPSSPFDVNAYYSVLQNSIFIPLGMLEAPFYQYKREEISNFGALGSLIGHEISHSLDPAGILADPSGKIRKWLPDRDLKLYKNRISCFNGSHTIGETIADSNGLKISINAFKKRSPGRKNGQFFISFAQVWCEISEDTDIFTGDEHAPVSQRIQHILSNEDFQKTFNCGAKTSCDLW</sequence>
<dbReference type="KEGG" id="tca:663134"/>
<evidence type="ECO:0000256" key="9">
    <source>
        <dbReference type="SAM" id="SignalP"/>
    </source>
</evidence>
<feature type="domain" description="Peptidase M13 N-terminal" evidence="11">
    <location>
        <begin position="40"/>
        <end position="409"/>
    </location>
</feature>
<comment type="subcellular location">
    <subcellularLocation>
        <location evidence="2">Cell membrane</location>
        <topology evidence="2">Single-pass type II membrane protein</topology>
    </subcellularLocation>
</comment>
<accession>D6WV10</accession>
<dbReference type="HOGENOM" id="CLU_006187_7_2_1"/>
<keyword evidence="5" id="KW-0479">Metal-binding</keyword>
<dbReference type="GO" id="GO:0016485">
    <property type="term" value="P:protein processing"/>
    <property type="evidence" value="ECO:0000318"/>
    <property type="project" value="GO_Central"/>
</dbReference>
<dbReference type="OMA" id="WCEISED"/>
<organism evidence="12 13">
    <name type="scientific">Tribolium castaneum</name>
    <name type="common">Red flour beetle</name>
    <dbReference type="NCBI Taxonomy" id="7070"/>
    <lineage>
        <taxon>Eukaryota</taxon>
        <taxon>Metazoa</taxon>
        <taxon>Ecdysozoa</taxon>
        <taxon>Arthropoda</taxon>
        <taxon>Hexapoda</taxon>
        <taxon>Insecta</taxon>
        <taxon>Pterygota</taxon>
        <taxon>Neoptera</taxon>
        <taxon>Endopterygota</taxon>
        <taxon>Coleoptera</taxon>
        <taxon>Polyphaga</taxon>
        <taxon>Cucujiformia</taxon>
        <taxon>Tenebrionidae</taxon>
        <taxon>Tenebrionidae incertae sedis</taxon>
        <taxon>Tribolium</taxon>
    </lineage>
</organism>
<dbReference type="PhylomeDB" id="D6WV10"/>
<evidence type="ECO:0000256" key="7">
    <source>
        <dbReference type="ARBA" id="ARBA00022833"/>
    </source>
</evidence>
<name>D6WV10_TRICA</name>
<dbReference type="Gene3D" id="1.10.1380.10">
    <property type="entry name" value="Neutral endopeptidase , domain2"/>
    <property type="match status" value="1"/>
</dbReference>
<dbReference type="CDD" id="cd08662">
    <property type="entry name" value="M13"/>
    <property type="match status" value="1"/>
</dbReference>
<evidence type="ECO:0000256" key="5">
    <source>
        <dbReference type="ARBA" id="ARBA00022723"/>
    </source>
</evidence>
<dbReference type="PROSITE" id="PS51885">
    <property type="entry name" value="NEPRILYSIN"/>
    <property type="match status" value="1"/>
</dbReference>
<dbReference type="InterPro" id="IPR000718">
    <property type="entry name" value="Peptidase_M13"/>
</dbReference>
<evidence type="ECO:0000256" key="8">
    <source>
        <dbReference type="ARBA" id="ARBA00023049"/>
    </source>
</evidence>
<dbReference type="AlphaFoldDB" id="D6WV10"/>
<dbReference type="EMBL" id="KQ971357">
    <property type="protein sequence ID" value="EFA08521.1"/>
    <property type="molecule type" value="Genomic_DNA"/>
</dbReference>
<comment type="cofactor">
    <cofactor evidence="1">
        <name>Zn(2+)</name>
        <dbReference type="ChEBI" id="CHEBI:29105"/>
    </cofactor>
</comment>
<evidence type="ECO:0000259" key="10">
    <source>
        <dbReference type="Pfam" id="PF01431"/>
    </source>
</evidence>
<dbReference type="Pfam" id="PF01431">
    <property type="entry name" value="Peptidase_M13"/>
    <property type="match status" value="1"/>
</dbReference>
<feature type="chain" id="PRO_5003089953" evidence="9">
    <location>
        <begin position="22"/>
        <end position="633"/>
    </location>
</feature>
<keyword evidence="13" id="KW-1185">Reference proteome</keyword>
<feature type="signal peptide" evidence="9">
    <location>
        <begin position="1"/>
        <end position="21"/>
    </location>
</feature>
<protein>
    <submittedName>
        <fullName evidence="12">Endothelin-converting enzyme 2-like Protein</fullName>
    </submittedName>
</protein>
<dbReference type="Gene3D" id="3.40.390.10">
    <property type="entry name" value="Collagenase (Catalytic Domain)"/>
    <property type="match status" value="1"/>
</dbReference>
<keyword evidence="9" id="KW-0732">Signal</keyword>
<evidence type="ECO:0000313" key="12">
    <source>
        <dbReference type="EMBL" id="EFA08521.1"/>
    </source>
</evidence>
<reference evidence="12 13" key="2">
    <citation type="journal article" date="2010" name="Nucleic Acids Res.">
        <title>BeetleBase in 2010: revisions to provide comprehensive genomic information for Tribolium castaneum.</title>
        <authorList>
            <person name="Kim H.S."/>
            <person name="Murphy T."/>
            <person name="Xia J."/>
            <person name="Caragea D."/>
            <person name="Park Y."/>
            <person name="Beeman R.W."/>
            <person name="Lorenzen M.D."/>
            <person name="Butcher S."/>
            <person name="Manak J.R."/>
            <person name="Brown S.J."/>
        </authorList>
    </citation>
    <scope>GENOME REANNOTATION</scope>
    <source>
        <strain evidence="12 13">Georgia GA2</strain>
    </source>
</reference>
<evidence type="ECO:0000256" key="2">
    <source>
        <dbReference type="ARBA" id="ARBA00004401"/>
    </source>
</evidence>
<dbReference type="PANTHER" id="PTHR11733:SF224">
    <property type="entry name" value="NEPRILYSIN-2"/>
    <property type="match status" value="1"/>
</dbReference>
<dbReference type="InParanoid" id="D6WV10"/>
<reference evidence="12 13" key="1">
    <citation type="journal article" date="2008" name="Nature">
        <title>The genome of the model beetle and pest Tribolium castaneum.</title>
        <authorList>
            <consortium name="Tribolium Genome Sequencing Consortium"/>
            <person name="Richards S."/>
            <person name="Gibbs R.A."/>
            <person name="Weinstock G.M."/>
            <person name="Brown S.J."/>
            <person name="Denell R."/>
            <person name="Beeman R.W."/>
            <person name="Gibbs R."/>
            <person name="Beeman R.W."/>
            <person name="Brown S.J."/>
            <person name="Bucher G."/>
            <person name="Friedrich M."/>
            <person name="Grimmelikhuijzen C.J."/>
            <person name="Klingler M."/>
            <person name="Lorenzen M."/>
            <person name="Richards S."/>
            <person name="Roth S."/>
            <person name="Schroder R."/>
            <person name="Tautz D."/>
            <person name="Zdobnov E.M."/>
            <person name="Muzny D."/>
            <person name="Gibbs R.A."/>
            <person name="Weinstock G.M."/>
            <person name="Attaway T."/>
            <person name="Bell S."/>
            <person name="Buhay C.J."/>
            <person name="Chandrabose M.N."/>
            <person name="Chavez D."/>
            <person name="Clerk-Blankenburg K.P."/>
            <person name="Cree A."/>
            <person name="Dao M."/>
            <person name="Davis C."/>
            <person name="Chacko J."/>
            <person name="Dinh H."/>
            <person name="Dugan-Rocha S."/>
            <person name="Fowler G."/>
            <person name="Garner T.T."/>
            <person name="Garnes J."/>
            <person name="Gnirke A."/>
            <person name="Hawes A."/>
            <person name="Hernandez J."/>
            <person name="Hines S."/>
            <person name="Holder M."/>
            <person name="Hume J."/>
            <person name="Jhangiani S.N."/>
            <person name="Joshi V."/>
            <person name="Khan Z.M."/>
            <person name="Jackson L."/>
            <person name="Kovar C."/>
            <person name="Kowis A."/>
            <person name="Lee S."/>
            <person name="Lewis L.R."/>
            <person name="Margolis J."/>
            <person name="Morgan M."/>
            <person name="Nazareth L.V."/>
            <person name="Nguyen N."/>
            <person name="Okwuonu G."/>
            <person name="Parker D."/>
            <person name="Richards S."/>
            <person name="Ruiz S.J."/>
            <person name="Santibanez J."/>
            <person name="Savard J."/>
            <person name="Scherer S.E."/>
            <person name="Schneider B."/>
            <person name="Sodergren E."/>
            <person name="Tautz D."/>
            <person name="Vattahil S."/>
            <person name="Villasana D."/>
            <person name="White C.S."/>
            <person name="Wright R."/>
            <person name="Park Y."/>
            <person name="Beeman R.W."/>
            <person name="Lord J."/>
            <person name="Oppert B."/>
            <person name="Lorenzen M."/>
            <person name="Brown S."/>
            <person name="Wang L."/>
            <person name="Savard J."/>
            <person name="Tautz D."/>
            <person name="Richards S."/>
            <person name="Weinstock G."/>
            <person name="Gibbs R.A."/>
            <person name="Liu Y."/>
            <person name="Worley K."/>
            <person name="Weinstock G."/>
            <person name="Elsik C.G."/>
            <person name="Reese J.T."/>
            <person name="Elhaik E."/>
            <person name="Landan G."/>
            <person name="Graur D."/>
            <person name="Arensburger P."/>
            <person name="Atkinson P."/>
            <person name="Beeman R.W."/>
            <person name="Beidler J."/>
            <person name="Brown S.J."/>
            <person name="Demuth J.P."/>
            <person name="Drury D.W."/>
            <person name="Du Y.Z."/>
            <person name="Fujiwara H."/>
            <person name="Lorenzen M."/>
            <person name="Maselli V."/>
            <person name="Osanai M."/>
            <person name="Park Y."/>
            <person name="Robertson H.M."/>
            <person name="Tu Z."/>
            <person name="Wang J.J."/>
            <person name="Wang S."/>
            <person name="Richards S."/>
            <person name="Song H."/>
            <person name="Zhang L."/>
            <person name="Sodergren E."/>
            <person name="Werner D."/>
            <person name="Stanke M."/>
            <person name="Morgenstern B."/>
            <person name="Solovyev V."/>
            <person name="Kosarev P."/>
            <person name="Brown G."/>
            <person name="Chen H.C."/>
            <person name="Ermolaeva O."/>
            <person name="Hlavina W."/>
            <person name="Kapustin Y."/>
            <person name="Kiryutin B."/>
            <person name="Kitts P."/>
            <person name="Maglott D."/>
            <person name="Pruitt K."/>
            <person name="Sapojnikov V."/>
            <person name="Souvorov A."/>
            <person name="Mackey A.J."/>
            <person name="Waterhouse R.M."/>
            <person name="Wyder S."/>
            <person name="Zdobnov E.M."/>
            <person name="Zdobnov E.M."/>
            <person name="Wyder S."/>
            <person name="Kriventseva E.V."/>
            <person name="Kadowaki T."/>
            <person name="Bork P."/>
            <person name="Aranda M."/>
            <person name="Bao R."/>
            <person name="Beermann A."/>
            <person name="Berns N."/>
            <person name="Bolognesi R."/>
            <person name="Bonneton F."/>
            <person name="Bopp D."/>
            <person name="Brown S.J."/>
            <person name="Bucher G."/>
            <person name="Butts T."/>
            <person name="Chaumot A."/>
            <person name="Denell R.E."/>
            <person name="Ferrier D.E."/>
            <person name="Friedrich M."/>
            <person name="Gordon C.M."/>
            <person name="Jindra M."/>
            <person name="Klingler M."/>
            <person name="Lan Q."/>
            <person name="Lattorff H.M."/>
            <person name="Laudet V."/>
            <person name="von Levetsow C."/>
            <person name="Liu Z."/>
            <person name="Lutz R."/>
            <person name="Lynch J.A."/>
            <person name="da Fonseca R.N."/>
            <person name="Posnien N."/>
            <person name="Reuter R."/>
            <person name="Roth S."/>
            <person name="Savard J."/>
            <person name="Schinko J.B."/>
            <person name="Schmitt C."/>
            <person name="Schoppmeier M."/>
            <person name="Schroder R."/>
            <person name="Shippy T.D."/>
            <person name="Simonnet F."/>
            <person name="Marques-Souza H."/>
            <person name="Tautz D."/>
            <person name="Tomoyasu Y."/>
            <person name="Trauner J."/>
            <person name="Van der Zee M."/>
            <person name="Vervoort M."/>
            <person name="Wittkopp N."/>
            <person name="Wimmer E.A."/>
            <person name="Yang X."/>
            <person name="Jones A.K."/>
            <person name="Sattelle D.B."/>
            <person name="Ebert P.R."/>
            <person name="Nelson D."/>
            <person name="Scott J.G."/>
            <person name="Beeman R.W."/>
            <person name="Muthukrishnan S."/>
            <person name="Kramer K.J."/>
            <person name="Arakane Y."/>
            <person name="Beeman R.W."/>
            <person name="Zhu Q."/>
            <person name="Hogenkamp D."/>
            <person name="Dixit R."/>
            <person name="Oppert B."/>
            <person name="Jiang H."/>
            <person name="Zou Z."/>
            <person name="Marshall J."/>
            <person name="Elpidina E."/>
            <person name="Vinokurov K."/>
            <person name="Oppert C."/>
            <person name="Zou Z."/>
            <person name="Evans J."/>
            <person name="Lu Z."/>
            <person name="Zhao P."/>
            <person name="Sumathipala N."/>
            <person name="Altincicek B."/>
            <person name="Vilcinskas A."/>
            <person name="Williams M."/>
            <person name="Hultmark D."/>
            <person name="Hetru C."/>
            <person name="Jiang H."/>
            <person name="Grimmelikhuijzen C.J."/>
            <person name="Hauser F."/>
            <person name="Cazzamali G."/>
            <person name="Williamson M."/>
            <person name="Park Y."/>
            <person name="Li B."/>
            <person name="Tanaka Y."/>
            <person name="Predel R."/>
            <person name="Neupert S."/>
            <person name="Schachtner J."/>
            <person name="Verleyen P."/>
            <person name="Raible F."/>
            <person name="Bork P."/>
            <person name="Friedrich M."/>
            <person name="Walden K.K."/>
            <person name="Robertson H.M."/>
            <person name="Angeli S."/>
            <person name="Foret S."/>
            <person name="Bucher G."/>
            <person name="Schuetz S."/>
            <person name="Maleszka R."/>
            <person name="Wimmer E.A."/>
            <person name="Beeman R.W."/>
            <person name="Lorenzen M."/>
            <person name="Tomoyasu Y."/>
            <person name="Miller S.C."/>
            <person name="Grossmann D."/>
            <person name="Bucher G."/>
        </authorList>
    </citation>
    <scope>NUCLEOTIDE SEQUENCE [LARGE SCALE GENOMIC DNA]</scope>
    <source>
        <strain evidence="12 13">Georgia GA2</strain>
    </source>
</reference>
<evidence type="ECO:0000313" key="13">
    <source>
        <dbReference type="Proteomes" id="UP000007266"/>
    </source>
</evidence>
<dbReference type="eggNOG" id="KOG3624">
    <property type="taxonomic scope" value="Eukaryota"/>
</dbReference>
<dbReference type="GO" id="GO:0004222">
    <property type="term" value="F:metalloendopeptidase activity"/>
    <property type="evidence" value="ECO:0000318"/>
    <property type="project" value="GO_Central"/>
</dbReference>
<dbReference type="InterPro" id="IPR024079">
    <property type="entry name" value="MetalloPept_cat_dom_sf"/>
</dbReference>
<dbReference type="InterPro" id="IPR042089">
    <property type="entry name" value="Peptidase_M13_dom_2"/>
</dbReference>
<dbReference type="InterPro" id="IPR018497">
    <property type="entry name" value="Peptidase_M13_C"/>
</dbReference>
<dbReference type="PANTHER" id="PTHR11733">
    <property type="entry name" value="ZINC METALLOPROTEASE FAMILY M13 NEPRILYSIN-RELATED"/>
    <property type="match status" value="1"/>
</dbReference>
<evidence type="ECO:0000256" key="1">
    <source>
        <dbReference type="ARBA" id="ARBA00001947"/>
    </source>
</evidence>
<evidence type="ECO:0000256" key="4">
    <source>
        <dbReference type="ARBA" id="ARBA00022670"/>
    </source>
</evidence>
<dbReference type="GO" id="GO:0046872">
    <property type="term" value="F:metal ion binding"/>
    <property type="evidence" value="ECO:0007669"/>
    <property type="project" value="UniProtKB-KW"/>
</dbReference>
<evidence type="ECO:0000256" key="3">
    <source>
        <dbReference type="ARBA" id="ARBA00007357"/>
    </source>
</evidence>
<dbReference type="Proteomes" id="UP000007266">
    <property type="component" value="Linkage group 8"/>
</dbReference>
<dbReference type="OrthoDB" id="6475849at2759"/>
<keyword evidence="7" id="KW-0862">Zinc</keyword>
<keyword evidence="8" id="KW-0482">Metalloprotease</keyword>
<proteinExistence type="inferred from homology"/>
<dbReference type="GO" id="GO:0005886">
    <property type="term" value="C:plasma membrane"/>
    <property type="evidence" value="ECO:0000318"/>
    <property type="project" value="GO_Central"/>
</dbReference>
<evidence type="ECO:0000256" key="6">
    <source>
        <dbReference type="ARBA" id="ARBA00022801"/>
    </source>
</evidence>
<keyword evidence="6" id="KW-0378">Hydrolase</keyword>
<dbReference type="PRINTS" id="PR00786">
    <property type="entry name" value="NEPRILYSIN"/>
</dbReference>